<organism evidence="1">
    <name type="scientific">uncultured Caudovirales phage</name>
    <dbReference type="NCBI Taxonomy" id="2100421"/>
    <lineage>
        <taxon>Viruses</taxon>
        <taxon>Duplodnaviria</taxon>
        <taxon>Heunggongvirae</taxon>
        <taxon>Uroviricota</taxon>
        <taxon>Caudoviricetes</taxon>
        <taxon>Peduoviridae</taxon>
        <taxon>Maltschvirus</taxon>
        <taxon>Maltschvirus maltsch</taxon>
    </lineage>
</organism>
<dbReference type="EMBL" id="LR797021">
    <property type="protein sequence ID" value="CAB4182284.1"/>
    <property type="molecule type" value="Genomic_DNA"/>
</dbReference>
<evidence type="ECO:0000313" key="4">
    <source>
        <dbReference type="EMBL" id="CAB4190828.1"/>
    </source>
</evidence>
<dbReference type="EMBL" id="LR796860">
    <property type="protein sequence ID" value="CAB4171018.1"/>
    <property type="molecule type" value="Genomic_DNA"/>
</dbReference>
<proteinExistence type="predicted"/>
<dbReference type="EMBL" id="LR797369">
    <property type="protein sequence ID" value="CAB4211177.1"/>
    <property type="molecule type" value="Genomic_DNA"/>
</dbReference>
<evidence type="ECO:0000313" key="1">
    <source>
        <dbReference type="EMBL" id="CAB4171018.1"/>
    </source>
</evidence>
<dbReference type="EMBL" id="LR796945">
    <property type="protein sequence ID" value="CAB4177079.1"/>
    <property type="molecule type" value="Genomic_DNA"/>
</dbReference>
<evidence type="ECO:0000313" key="7">
    <source>
        <dbReference type="EMBL" id="CAB5227845.1"/>
    </source>
</evidence>
<accession>A0A6J5PPQ3</accession>
<reference evidence="1" key="1">
    <citation type="submission" date="2020-05" db="EMBL/GenBank/DDBJ databases">
        <authorList>
            <person name="Chiriac C."/>
            <person name="Salcher M."/>
            <person name="Ghai R."/>
            <person name="Kavagutti S V."/>
        </authorList>
    </citation>
    <scope>NUCLEOTIDE SEQUENCE</scope>
</reference>
<evidence type="ECO:0000313" key="2">
    <source>
        <dbReference type="EMBL" id="CAB4177079.1"/>
    </source>
</evidence>
<evidence type="ECO:0000313" key="5">
    <source>
        <dbReference type="EMBL" id="CAB4211177.1"/>
    </source>
</evidence>
<dbReference type="EMBL" id="LR797518">
    <property type="protein sequence ID" value="CAB4222858.1"/>
    <property type="molecule type" value="Genomic_DNA"/>
</dbReference>
<dbReference type="EMBL" id="LR797157">
    <property type="protein sequence ID" value="CAB4190828.1"/>
    <property type="molecule type" value="Genomic_DNA"/>
</dbReference>
<protein>
    <submittedName>
        <fullName evidence="1">Uncharacterized protein</fullName>
    </submittedName>
</protein>
<name>A0A6J5PPQ3_9CAUD</name>
<evidence type="ECO:0000313" key="3">
    <source>
        <dbReference type="EMBL" id="CAB4182284.1"/>
    </source>
</evidence>
<sequence length="68" mass="8488">MAKMKSNSNHYEDFDDYEPYEEKKGRIRKLDSENHKRREIKNWTKAWSEHPEDYDERDEFFGKHVPLR</sequence>
<dbReference type="EMBL" id="LR798378">
    <property type="protein sequence ID" value="CAB5227845.1"/>
    <property type="molecule type" value="Genomic_DNA"/>
</dbReference>
<gene>
    <name evidence="3" type="ORF">UFOVP1065_199</name>
    <name evidence="4" type="ORF">UFOVP1198_168</name>
    <name evidence="5" type="ORF">UFOVP1418_160</name>
    <name evidence="7" type="ORF">UFOVP1524_223</name>
    <name evidence="6" type="ORF">UFOVP1651_223</name>
    <name evidence="1" type="ORF">UFOVP908_201</name>
    <name evidence="2" type="ORF">UFOVP990_168</name>
</gene>
<evidence type="ECO:0000313" key="6">
    <source>
        <dbReference type="EMBL" id="CAB4222858.1"/>
    </source>
</evidence>